<keyword evidence="2" id="KW-1185">Reference proteome</keyword>
<protein>
    <submittedName>
        <fullName evidence="1">Uncharacterized protein</fullName>
    </submittedName>
</protein>
<dbReference type="EMBL" id="CM017614">
    <property type="protein sequence ID" value="TYI29572.1"/>
    <property type="molecule type" value="Genomic_DNA"/>
</dbReference>
<dbReference type="Proteomes" id="UP000322667">
    <property type="component" value="Chromosome A05"/>
</dbReference>
<reference evidence="1 2" key="1">
    <citation type="submission" date="2019-07" db="EMBL/GenBank/DDBJ databases">
        <title>WGS assembly of Gossypium tomentosum.</title>
        <authorList>
            <person name="Chen Z.J."/>
            <person name="Sreedasyam A."/>
            <person name="Ando A."/>
            <person name="Song Q."/>
            <person name="De L."/>
            <person name="Hulse-Kemp A."/>
            <person name="Ding M."/>
            <person name="Ye W."/>
            <person name="Kirkbride R."/>
            <person name="Jenkins J."/>
            <person name="Plott C."/>
            <person name="Lovell J."/>
            <person name="Lin Y.-M."/>
            <person name="Vaughn R."/>
            <person name="Liu B."/>
            <person name="Li W."/>
            <person name="Simpson S."/>
            <person name="Scheffler B."/>
            <person name="Saski C."/>
            <person name="Grover C."/>
            <person name="Hu G."/>
            <person name="Conover J."/>
            <person name="Carlson J."/>
            <person name="Shu S."/>
            <person name="Boston L."/>
            <person name="Williams M."/>
            <person name="Peterson D."/>
            <person name="Mcgee K."/>
            <person name="Jones D."/>
            <person name="Wendel J."/>
            <person name="Stelly D."/>
            <person name="Grimwood J."/>
            <person name="Schmutz J."/>
        </authorList>
    </citation>
    <scope>NUCLEOTIDE SEQUENCE [LARGE SCALE GENOMIC DNA]</scope>
    <source>
        <strain evidence="1">7179.01</strain>
    </source>
</reference>
<accession>A0A5D2QN84</accession>
<organism evidence="1 2">
    <name type="scientific">Gossypium tomentosum</name>
    <name type="common">Hawaiian cotton</name>
    <name type="synonym">Gossypium sandvicense</name>
    <dbReference type="NCBI Taxonomy" id="34277"/>
    <lineage>
        <taxon>Eukaryota</taxon>
        <taxon>Viridiplantae</taxon>
        <taxon>Streptophyta</taxon>
        <taxon>Embryophyta</taxon>
        <taxon>Tracheophyta</taxon>
        <taxon>Spermatophyta</taxon>
        <taxon>Magnoliopsida</taxon>
        <taxon>eudicotyledons</taxon>
        <taxon>Gunneridae</taxon>
        <taxon>Pentapetalae</taxon>
        <taxon>rosids</taxon>
        <taxon>malvids</taxon>
        <taxon>Malvales</taxon>
        <taxon>Malvaceae</taxon>
        <taxon>Malvoideae</taxon>
        <taxon>Gossypium</taxon>
    </lineage>
</organism>
<evidence type="ECO:0000313" key="2">
    <source>
        <dbReference type="Proteomes" id="UP000322667"/>
    </source>
</evidence>
<gene>
    <name evidence="1" type="ORF">ES332_A05G325700v1</name>
</gene>
<proteinExistence type="predicted"/>
<dbReference type="AlphaFoldDB" id="A0A5D2QN84"/>
<evidence type="ECO:0000313" key="1">
    <source>
        <dbReference type="EMBL" id="TYI29572.1"/>
    </source>
</evidence>
<sequence length="131" mass="15378">MILGFHLVSKSFSRDIVQEVLRLINNIFQLIDPATDIWVGKLLIFSIIQHRFHRFQDYLQFLQPSSVKFLSFDKPHNIPRNNLIKQHINGSREKSFTHHCHVYLLGFLVKKGLKEDEKETNSKNGKEGCFN</sequence>
<name>A0A5D2QN84_GOSTO</name>